<sequence>MNGITMAIKKKISNALIIFILLVLFSCANSKYDTSQNDFILAMEDSIAQSLKVRFGDGVNIKKDEDSAHIVEIYFWGVETLDEIPEEIKYLKKLNTLMFTRGKLKIVPEWITELKYLETVSFNQNELREFPIFLSELKNLKSISFTYNPIDSVPEIFYQSAKKLEFLGLRKTNVKKFPILFPDSTAFPLKLYLSETPIDSIPDEVGDMRITILDMDDNQLQYISPRLGEIEELHKISFSGSPKLNGQIPDFGACKNLRTVHLRWCGLTEFPQWITELPEVISLHLDNNLIKSIPEEIGNCKNLATISIGHNFLKELPKSIGKLEKLSGLVIQYNSIRTLPEEMFDVKRETPCTIFSEGTPIRFLPVTEEKFKEGYKWYEKLNGVIYKDEVNPE</sequence>
<accession>A0ABT3RQI2</accession>
<dbReference type="SMART" id="SM00369">
    <property type="entry name" value="LRR_TYP"/>
    <property type="match status" value="3"/>
</dbReference>
<proteinExistence type="predicted"/>
<evidence type="ECO:0000313" key="4">
    <source>
        <dbReference type="Proteomes" id="UP001209885"/>
    </source>
</evidence>
<protein>
    <submittedName>
        <fullName evidence="3">Leucine-rich repeat domain-containing protein</fullName>
    </submittedName>
</protein>
<keyword evidence="1" id="KW-0433">Leucine-rich repeat</keyword>
<dbReference type="PANTHER" id="PTHR48057">
    <property type="entry name" value="LEUCINE-RICH REPEAT SERINE/THREONINE-PROTEIN KINASE 1"/>
    <property type="match status" value="1"/>
</dbReference>
<dbReference type="InterPro" id="IPR032675">
    <property type="entry name" value="LRR_dom_sf"/>
</dbReference>
<evidence type="ECO:0000256" key="1">
    <source>
        <dbReference type="ARBA" id="ARBA00022614"/>
    </source>
</evidence>
<dbReference type="InterPro" id="IPR052595">
    <property type="entry name" value="LRRC69/RLP"/>
</dbReference>
<dbReference type="RefSeq" id="WP_266056514.1">
    <property type="nucleotide sequence ID" value="NZ_JAPFQN010000005.1"/>
</dbReference>
<dbReference type="Gene3D" id="3.80.10.10">
    <property type="entry name" value="Ribonuclease Inhibitor"/>
    <property type="match status" value="1"/>
</dbReference>
<dbReference type="Proteomes" id="UP001209885">
    <property type="component" value="Unassembled WGS sequence"/>
</dbReference>
<reference evidence="3 4" key="1">
    <citation type="submission" date="2022-11" db="EMBL/GenBank/DDBJ databases">
        <title>The characterization of three novel Bacteroidetes species and genomic analysis of their roles in tidal elemental geochemical cycles.</title>
        <authorList>
            <person name="Ma K."/>
        </authorList>
    </citation>
    <scope>NUCLEOTIDE SEQUENCE [LARGE SCALE GENOMIC DNA]</scope>
    <source>
        <strain evidence="3 4">M17</strain>
    </source>
</reference>
<evidence type="ECO:0000256" key="2">
    <source>
        <dbReference type="ARBA" id="ARBA00022737"/>
    </source>
</evidence>
<name>A0ABT3RQI2_9BACT</name>
<keyword evidence="2" id="KW-0677">Repeat</keyword>
<dbReference type="InterPro" id="IPR003591">
    <property type="entry name" value="Leu-rich_rpt_typical-subtyp"/>
</dbReference>
<comment type="caution">
    <text evidence="3">The sequence shown here is derived from an EMBL/GenBank/DDBJ whole genome shotgun (WGS) entry which is preliminary data.</text>
</comment>
<evidence type="ECO:0000313" key="3">
    <source>
        <dbReference type="EMBL" id="MCX2744047.1"/>
    </source>
</evidence>
<organism evidence="3 4">
    <name type="scientific">Mangrovivirga halotolerans</name>
    <dbReference type="NCBI Taxonomy" id="2993936"/>
    <lineage>
        <taxon>Bacteria</taxon>
        <taxon>Pseudomonadati</taxon>
        <taxon>Bacteroidota</taxon>
        <taxon>Cytophagia</taxon>
        <taxon>Cytophagales</taxon>
        <taxon>Mangrovivirgaceae</taxon>
        <taxon>Mangrovivirga</taxon>
    </lineage>
</organism>
<keyword evidence="4" id="KW-1185">Reference proteome</keyword>
<dbReference type="SUPFAM" id="SSF52058">
    <property type="entry name" value="L domain-like"/>
    <property type="match status" value="1"/>
</dbReference>
<gene>
    <name evidence="3" type="ORF">OO013_09235</name>
</gene>
<dbReference type="EMBL" id="JAPFQN010000005">
    <property type="protein sequence ID" value="MCX2744047.1"/>
    <property type="molecule type" value="Genomic_DNA"/>
</dbReference>